<proteinExistence type="predicted"/>
<sequence>MIEQAAAIAQEVRATLTAEELIILMAVARDLEPYPAELDKRTTADLTRRGFYYLTNPLVERYGRDEVTRRLVDVMPDTPRDALHHILQRAERHYTGDDVAYLALLRRLVAEEREREGTHMG</sequence>
<dbReference type="Proteomes" id="UP001193081">
    <property type="component" value="Unassembled WGS sequence"/>
</dbReference>
<dbReference type="RefSeq" id="WP_135479813.1">
    <property type="nucleotide sequence ID" value="NZ_SIJK02000038.1"/>
</dbReference>
<evidence type="ECO:0000313" key="2">
    <source>
        <dbReference type="Proteomes" id="UP001193081"/>
    </source>
</evidence>
<protein>
    <submittedName>
        <fullName evidence="1">Uncharacterized protein</fullName>
    </submittedName>
</protein>
<evidence type="ECO:0000313" key="1">
    <source>
        <dbReference type="EMBL" id="MBP1467641.1"/>
    </source>
</evidence>
<keyword evidence="2" id="KW-1185">Reference proteome</keyword>
<gene>
    <name evidence="1" type="ORF">EYB53_018145</name>
</gene>
<comment type="caution">
    <text evidence="1">The sequence shown here is derived from an EMBL/GenBank/DDBJ whole genome shotgun (WGS) entry which is preliminary data.</text>
</comment>
<organism evidence="1 2">
    <name type="scientific">Candidatus Chloroploca mongolica</name>
    <dbReference type="NCBI Taxonomy" id="2528176"/>
    <lineage>
        <taxon>Bacteria</taxon>
        <taxon>Bacillati</taxon>
        <taxon>Chloroflexota</taxon>
        <taxon>Chloroflexia</taxon>
        <taxon>Chloroflexales</taxon>
        <taxon>Chloroflexineae</taxon>
        <taxon>Oscillochloridaceae</taxon>
        <taxon>Candidatus Chloroploca</taxon>
    </lineage>
</organism>
<name>A0ABS4DDX3_9CHLR</name>
<reference evidence="1 2" key="1">
    <citation type="submission" date="2021-03" db="EMBL/GenBank/DDBJ databases">
        <authorList>
            <person name="Grouzdev D.S."/>
        </authorList>
    </citation>
    <scope>NUCLEOTIDE SEQUENCE [LARGE SCALE GENOMIC DNA]</scope>
    <source>
        <strain evidence="1 2">M50-1</strain>
    </source>
</reference>
<accession>A0ABS4DDX3</accession>
<dbReference type="EMBL" id="SIJK02000038">
    <property type="protein sequence ID" value="MBP1467641.1"/>
    <property type="molecule type" value="Genomic_DNA"/>
</dbReference>